<gene>
    <name evidence="1" type="ORF">K491DRAFT_293732</name>
</gene>
<organism evidence="1 2">
    <name type="scientific">Lophiostoma macrostomum CBS 122681</name>
    <dbReference type="NCBI Taxonomy" id="1314788"/>
    <lineage>
        <taxon>Eukaryota</taxon>
        <taxon>Fungi</taxon>
        <taxon>Dikarya</taxon>
        <taxon>Ascomycota</taxon>
        <taxon>Pezizomycotina</taxon>
        <taxon>Dothideomycetes</taxon>
        <taxon>Pleosporomycetidae</taxon>
        <taxon>Pleosporales</taxon>
        <taxon>Lophiostomataceae</taxon>
        <taxon>Lophiostoma</taxon>
    </lineage>
</organism>
<accession>A0A6A6TFL8</accession>
<protein>
    <submittedName>
        <fullName evidence="1">Uncharacterized protein</fullName>
    </submittedName>
</protein>
<keyword evidence="2" id="KW-1185">Reference proteome</keyword>
<proteinExistence type="predicted"/>
<dbReference type="Proteomes" id="UP000799324">
    <property type="component" value="Unassembled WGS sequence"/>
</dbReference>
<sequence length="141" mass="15242">MARAIVLRALCCVLSMLAVGFCFFCFCCCFFGDAGGAGRQASSLCCWSCSTPDAGRRKTWMQQPKRPRRNVAPGFRSIQTIFSRSLLGDIETPCGPHQDHQATLVELPCSLCRASSALLSLVPLPVCLLQVSGSPDAVFIH</sequence>
<dbReference type="AlphaFoldDB" id="A0A6A6TFL8"/>
<evidence type="ECO:0000313" key="2">
    <source>
        <dbReference type="Proteomes" id="UP000799324"/>
    </source>
</evidence>
<evidence type="ECO:0000313" key="1">
    <source>
        <dbReference type="EMBL" id="KAF2658057.1"/>
    </source>
</evidence>
<dbReference type="EMBL" id="MU004318">
    <property type="protein sequence ID" value="KAF2658057.1"/>
    <property type="molecule type" value="Genomic_DNA"/>
</dbReference>
<reference evidence="1" key="1">
    <citation type="journal article" date="2020" name="Stud. Mycol.">
        <title>101 Dothideomycetes genomes: a test case for predicting lifestyles and emergence of pathogens.</title>
        <authorList>
            <person name="Haridas S."/>
            <person name="Albert R."/>
            <person name="Binder M."/>
            <person name="Bloem J."/>
            <person name="Labutti K."/>
            <person name="Salamov A."/>
            <person name="Andreopoulos B."/>
            <person name="Baker S."/>
            <person name="Barry K."/>
            <person name="Bills G."/>
            <person name="Bluhm B."/>
            <person name="Cannon C."/>
            <person name="Castanera R."/>
            <person name="Culley D."/>
            <person name="Daum C."/>
            <person name="Ezra D."/>
            <person name="Gonzalez J."/>
            <person name="Henrissat B."/>
            <person name="Kuo A."/>
            <person name="Liang C."/>
            <person name="Lipzen A."/>
            <person name="Lutzoni F."/>
            <person name="Magnuson J."/>
            <person name="Mondo S."/>
            <person name="Nolan M."/>
            <person name="Ohm R."/>
            <person name="Pangilinan J."/>
            <person name="Park H.-J."/>
            <person name="Ramirez L."/>
            <person name="Alfaro M."/>
            <person name="Sun H."/>
            <person name="Tritt A."/>
            <person name="Yoshinaga Y."/>
            <person name="Zwiers L.-H."/>
            <person name="Turgeon B."/>
            <person name="Goodwin S."/>
            <person name="Spatafora J."/>
            <person name="Crous P."/>
            <person name="Grigoriev I."/>
        </authorList>
    </citation>
    <scope>NUCLEOTIDE SEQUENCE</scope>
    <source>
        <strain evidence="1">CBS 122681</strain>
    </source>
</reference>
<name>A0A6A6TFL8_9PLEO</name>